<gene>
    <name evidence="2" type="ORF">CNECB9_1950033</name>
</gene>
<name>A0A1K0IBM6_CUPNE</name>
<dbReference type="PRINTS" id="PR00945">
    <property type="entry name" value="HGRDTASE"/>
</dbReference>
<dbReference type="Pfam" id="PF02852">
    <property type="entry name" value="Pyr_redox_dim"/>
    <property type="match status" value="1"/>
</dbReference>
<reference evidence="2" key="1">
    <citation type="submission" date="2016-09" db="EMBL/GenBank/DDBJ databases">
        <authorList>
            <person name="Capua I."/>
            <person name="De Benedictis P."/>
            <person name="Joannis T."/>
            <person name="Lombin L.H."/>
            <person name="Cattoli G."/>
        </authorList>
    </citation>
    <scope>NUCLEOTIDE SEQUENCE</scope>
    <source>
        <strain evidence="2">B9</strain>
    </source>
</reference>
<sequence>MALRTPTAVARTGKVATWTTALAFATAIETVEHIRGGAQCLASLVRKPTDATTESRPKVAYLRSTTCRTLANFATRGFIKLVTEAGTDRLIGVQAVASSGGAIQKAALAIRAKLTVQELADLLFAYLTMVEG</sequence>
<dbReference type="InterPro" id="IPR016156">
    <property type="entry name" value="FAD/NAD-linked_Rdtase_dimer_sf"/>
</dbReference>
<dbReference type="InterPro" id="IPR004099">
    <property type="entry name" value="Pyr_nucl-diS_OxRdtase_dimer"/>
</dbReference>
<dbReference type="SUPFAM" id="SSF55424">
    <property type="entry name" value="FAD/NAD-linked reductases, dimerisation (C-terminal) domain"/>
    <property type="match status" value="1"/>
</dbReference>
<organism evidence="2">
    <name type="scientific">Cupriavidus necator</name>
    <name type="common">Alcaligenes eutrophus</name>
    <name type="synonym">Ralstonia eutropha</name>
    <dbReference type="NCBI Taxonomy" id="106590"/>
    <lineage>
        <taxon>Bacteria</taxon>
        <taxon>Pseudomonadati</taxon>
        <taxon>Pseudomonadota</taxon>
        <taxon>Betaproteobacteria</taxon>
        <taxon>Burkholderiales</taxon>
        <taxon>Burkholderiaceae</taxon>
        <taxon>Cupriavidus</taxon>
    </lineage>
</organism>
<proteinExistence type="predicted"/>
<evidence type="ECO:0000313" key="2">
    <source>
        <dbReference type="EMBL" id="SCU74693.1"/>
    </source>
</evidence>
<feature type="domain" description="Pyridine nucleotide-disulphide oxidoreductase dimerisation" evidence="1">
    <location>
        <begin position="67"/>
        <end position="131"/>
    </location>
</feature>
<protein>
    <recommendedName>
        <fullName evidence="1">Pyridine nucleotide-disulphide oxidoreductase dimerisation domain-containing protein</fullName>
    </recommendedName>
</protein>
<dbReference type="EMBL" id="FMSH01000107">
    <property type="protein sequence ID" value="SCU74693.1"/>
    <property type="molecule type" value="Genomic_DNA"/>
</dbReference>
<accession>A0A1K0IBM6</accession>
<evidence type="ECO:0000259" key="1">
    <source>
        <dbReference type="Pfam" id="PF02852"/>
    </source>
</evidence>
<dbReference type="AlphaFoldDB" id="A0A1K0IBM6"/>
<dbReference type="Gene3D" id="3.30.390.30">
    <property type="match status" value="1"/>
</dbReference>